<dbReference type="SUPFAM" id="SSF48371">
    <property type="entry name" value="ARM repeat"/>
    <property type="match status" value="1"/>
</dbReference>
<evidence type="ECO:0000313" key="1">
    <source>
        <dbReference type="EMBL" id="ORX52277.1"/>
    </source>
</evidence>
<dbReference type="AlphaFoldDB" id="A0A1X2GFT4"/>
<gene>
    <name evidence="1" type="ORF">DM01DRAFT_1384016</name>
</gene>
<reference evidence="1 2" key="1">
    <citation type="submission" date="2016-07" db="EMBL/GenBank/DDBJ databases">
        <title>Pervasive Adenine N6-methylation of Active Genes in Fungi.</title>
        <authorList>
            <consortium name="DOE Joint Genome Institute"/>
            <person name="Mondo S.J."/>
            <person name="Dannebaum R.O."/>
            <person name="Kuo R.C."/>
            <person name="Labutti K."/>
            <person name="Haridas S."/>
            <person name="Kuo A."/>
            <person name="Salamov A."/>
            <person name="Ahrendt S.R."/>
            <person name="Lipzen A."/>
            <person name="Sullivan W."/>
            <person name="Andreopoulos W.B."/>
            <person name="Clum A."/>
            <person name="Lindquist E."/>
            <person name="Daum C."/>
            <person name="Ramamoorthy G.K."/>
            <person name="Gryganskyi A."/>
            <person name="Culley D."/>
            <person name="Magnuson J.K."/>
            <person name="James T.Y."/>
            <person name="O'Malley M.A."/>
            <person name="Stajich J.E."/>
            <person name="Spatafora J.W."/>
            <person name="Visel A."/>
            <person name="Grigoriev I.V."/>
        </authorList>
    </citation>
    <scope>NUCLEOTIDE SEQUENCE [LARGE SCALE GENOMIC DNA]</scope>
    <source>
        <strain evidence="1 2">NRRL 3301</strain>
    </source>
</reference>
<dbReference type="STRING" id="101127.A0A1X2GFT4"/>
<dbReference type="OrthoDB" id="10057956at2759"/>
<sequence>MDEIVEESHERIKTVLDAFFCQHKRVKDGSLYERLLTVVTTFLTEDPQHLSLFDQWRILDKLATACDSSDQDYRVVSVCVRILGIWLAHGLSFERVEHDRPEMLVIVSECYRSMESWLKFSALETLLHMLDSPQAAVWIQKNIFMYQSVSDKAEYVFVEACRVCVKAWSLREKTPEHGALWAKINPAKLLGRSLDSPFGHYQSNTLKYIETFAMLGTPAAFDYLALEHLSDKLLQVLHQQTNVMTEGIVLSSLRCIFEKAPSPLRLIYPSTPAAQPPHDSDSLEETWQFMWLLCMLQIKECQTIHSAHLSLATLKTMIPLLSRLRHPDTSINQLFSHLMALASLCLTLETPLDDLQNLKHRLTKRTDTSPVMQKVLADVTQALYTLTQAHPRWLKDPLLLEMVLSVLKVDMFIKHHQLAKPCLSLTLSILQHLDEVDHGTEEKLYKFFGLLVTQLDSDKLDMQDFTLVYSTFYELLAHHHLTSLLLQQAVVSDFVGMLKFKLADFDRYVRCITLDFIASLFDDAPGQESRMNFALSLDLPLLVTQRVKDSDPYVRQKTLHVLQKLMRPNVGWMYIQHQASLMAMTRAIPELLKDPSSNVRLAAVDTISYLVVHRSCESLLLGTSQETDGLNAELFRKLLNEDDPELLKQLCHLLEQLWKLDQENRWKQKRSVQQEAAPFYFYTLGGDTLLLEMVEKYQELRASAIQVIESILNDRPKILESNGKRQRDPWTDQDQAFFEKLDQLDLVQLKLQTIPHPFIDSIFTIAPASFVKTTDPPTLGEEMFLDCE</sequence>
<dbReference type="Gene3D" id="1.25.10.10">
    <property type="entry name" value="Leucine-rich Repeat Variant"/>
    <property type="match status" value="1"/>
</dbReference>
<organism evidence="1 2">
    <name type="scientific">Hesseltinella vesiculosa</name>
    <dbReference type="NCBI Taxonomy" id="101127"/>
    <lineage>
        <taxon>Eukaryota</taxon>
        <taxon>Fungi</taxon>
        <taxon>Fungi incertae sedis</taxon>
        <taxon>Mucoromycota</taxon>
        <taxon>Mucoromycotina</taxon>
        <taxon>Mucoromycetes</taxon>
        <taxon>Mucorales</taxon>
        <taxon>Cunninghamellaceae</taxon>
        <taxon>Hesseltinella</taxon>
    </lineage>
</organism>
<dbReference type="InterPro" id="IPR011989">
    <property type="entry name" value="ARM-like"/>
</dbReference>
<proteinExistence type="predicted"/>
<evidence type="ECO:0000313" key="2">
    <source>
        <dbReference type="Proteomes" id="UP000242146"/>
    </source>
</evidence>
<dbReference type="Proteomes" id="UP000242146">
    <property type="component" value="Unassembled WGS sequence"/>
</dbReference>
<protein>
    <recommendedName>
        <fullName evidence="3">ARM repeat-containing protein</fullName>
    </recommendedName>
</protein>
<accession>A0A1X2GFT4</accession>
<comment type="caution">
    <text evidence="1">The sequence shown here is derived from an EMBL/GenBank/DDBJ whole genome shotgun (WGS) entry which is preliminary data.</text>
</comment>
<name>A0A1X2GFT4_9FUNG</name>
<dbReference type="InterPro" id="IPR016024">
    <property type="entry name" value="ARM-type_fold"/>
</dbReference>
<dbReference type="EMBL" id="MCGT01000018">
    <property type="protein sequence ID" value="ORX52277.1"/>
    <property type="molecule type" value="Genomic_DNA"/>
</dbReference>
<evidence type="ECO:0008006" key="3">
    <source>
        <dbReference type="Google" id="ProtNLM"/>
    </source>
</evidence>
<keyword evidence="2" id="KW-1185">Reference proteome</keyword>